<evidence type="ECO:0000313" key="4">
    <source>
        <dbReference type="EMBL" id="CAL0332141.1"/>
    </source>
</evidence>
<evidence type="ECO:0000256" key="1">
    <source>
        <dbReference type="ARBA" id="ARBA00008690"/>
    </source>
</evidence>
<feature type="region of interest" description="Disordered" evidence="2">
    <location>
        <begin position="79"/>
        <end position="105"/>
    </location>
</feature>
<feature type="region of interest" description="Disordered" evidence="2">
    <location>
        <begin position="262"/>
        <end position="282"/>
    </location>
</feature>
<evidence type="ECO:0000256" key="2">
    <source>
        <dbReference type="SAM" id="MobiDB-lite"/>
    </source>
</evidence>
<dbReference type="InterPro" id="IPR021410">
    <property type="entry name" value="FAF"/>
</dbReference>
<reference evidence="4 5" key="1">
    <citation type="submission" date="2024-03" db="EMBL/GenBank/DDBJ databases">
        <authorList>
            <person name="Martinez-Hernandez J."/>
        </authorList>
    </citation>
    <scope>NUCLEOTIDE SEQUENCE [LARGE SCALE GENOMIC DNA]</scope>
</reference>
<organism evidence="4 5">
    <name type="scientific">Lupinus luteus</name>
    <name type="common">European yellow lupine</name>
    <dbReference type="NCBI Taxonomy" id="3873"/>
    <lineage>
        <taxon>Eukaryota</taxon>
        <taxon>Viridiplantae</taxon>
        <taxon>Streptophyta</taxon>
        <taxon>Embryophyta</taxon>
        <taxon>Tracheophyta</taxon>
        <taxon>Spermatophyta</taxon>
        <taxon>Magnoliopsida</taxon>
        <taxon>eudicotyledons</taxon>
        <taxon>Gunneridae</taxon>
        <taxon>Pentapetalae</taxon>
        <taxon>rosids</taxon>
        <taxon>fabids</taxon>
        <taxon>Fabales</taxon>
        <taxon>Fabaceae</taxon>
        <taxon>Papilionoideae</taxon>
        <taxon>50 kb inversion clade</taxon>
        <taxon>genistoids sensu lato</taxon>
        <taxon>core genistoids</taxon>
        <taxon>Genisteae</taxon>
        <taxon>Lupinus</taxon>
    </lineage>
</organism>
<gene>
    <name evidence="4" type="ORF">LLUT_LOCUS33201</name>
</gene>
<name>A0AAV1YDN3_LUPLU</name>
<keyword evidence="5" id="KW-1185">Reference proteome</keyword>
<dbReference type="Proteomes" id="UP001497480">
    <property type="component" value="Unassembled WGS sequence"/>
</dbReference>
<dbReference type="AlphaFoldDB" id="A0AAV1YDN3"/>
<dbReference type="PANTHER" id="PTHR33155">
    <property type="entry name" value="FANTASTIC FOUR-LIKE PROTEIN (DUF3049)"/>
    <property type="match status" value="1"/>
</dbReference>
<evidence type="ECO:0000259" key="3">
    <source>
        <dbReference type="Pfam" id="PF11250"/>
    </source>
</evidence>
<feature type="domain" description="FAF" evidence="3">
    <location>
        <begin position="170"/>
        <end position="217"/>
    </location>
</feature>
<proteinExistence type="inferred from homology"/>
<dbReference type="InterPro" id="IPR046431">
    <property type="entry name" value="FAF_dom"/>
</dbReference>
<dbReference type="PANTHER" id="PTHR33155:SF68">
    <property type="entry name" value="DUF3049 FAMILY PROTEIN"/>
    <property type="match status" value="1"/>
</dbReference>
<protein>
    <recommendedName>
        <fullName evidence="3">FAF domain-containing protein</fullName>
    </recommendedName>
</protein>
<dbReference type="EMBL" id="CAXHTB010000024">
    <property type="protein sequence ID" value="CAL0332141.1"/>
    <property type="molecule type" value="Genomic_DNA"/>
</dbReference>
<comment type="similarity">
    <text evidence="1">Belongs to the fantastic four family.</text>
</comment>
<comment type="caution">
    <text evidence="4">The sequence shown here is derived from an EMBL/GenBank/DDBJ whole genome shotgun (WGS) entry which is preliminary data.</text>
</comment>
<sequence length="282" mass="32384">MAACGSLQHMFDDLLPENQALLETLSWNQIKTLDIEQSPNSFTEIFGEPHFNESPLPSFSSLSEGTTSSSSIEININHNEDLESSPFTKQPPIINHRNRHKSSDSFSSLSSESLQLCTEGLGFESSEDLKSELSECWQTREIEKEGAKKRPTSEDKYCKRRSRVVSRGGFPPPISCIGRVFFRSYKTNGRFVLEEIRIPKHEFFRAYREDGRLKLQLVQSNDYEFLEEEDYDDDDDDGVVEDNVESVVEEEENDRCVTDHVNEETQVTKSLDPRQRTLMSIH</sequence>
<accession>A0AAV1YDN3</accession>
<evidence type="ECO:0000313" key="5">
    <source>
        <dbReference type="Proteomes" id="UP001497480"/>
    </source>
</evidence>
<dbReference type="Pfam" id="PF11250">
    <property type="entry name" value="FAF"/>
    <property type="match status" value="1"/>
</dbReference>